<dbReference type="InterPro" id="IPR003848">
    <property type="entry name" value="DUF218"/>
</dbReference>
<dbReference type="Pfam" id="PF02698">
    <property type="entry name" value="DUF218"/>
    <property type="match status" value="1"/>
</dbReference>
<dbReference type="EMBL" id="JAAFGS010000001">
    <property type="protein sequence ID" value="NGZ74472.1"/>
    <property type="molecule type" value="Genomic_DNA"/>
</dbReference>
<comment type="caution">
    <text evidence="3">The sequence shown here is derived from an EMBL/GenBank/DDBJ whole genome shotgun (WGS) entry which is preliminary data.</text>
</comment>
<evidence type="ECO:0000313" key="3">
    <source>
        <dbReference type="EMBL" id="NGZ74472.1"/>
    </source>
</evidence>
<gene>
    <name evidence="3" type="ORF">GYN08_04020</name>
</gene>
<keyword evidence="4" id="KW-1185">Reference proteome</keyword>
<feature type="domain" description="DUF218" evidence="2">
    <location>
        <begin position="68"/>
        <end position="202"/>
    </location>
</feature>
<organism evidence="3 4">
    <name type="scientific">Saccharibacillus alkalitolerans</name>
    <dbReference type="NCBI Taxonomy" id="2705290"/>
    <lineage>
        <taxon>Bacteria</taxon>
        <taxon>Bacillati</taxon>
        <taxon>Bacillota</taxon>
        <taxon>Bacilli</taxon>
        <taxon>Bacillales</taxon>
        <taxon>Paenibacillaceae</taxon>
        <taxon>Saccharibacillus</taxon>
    </lineage>
</organism>
<evidence type="ECO:0000259" key="2">
    <source>
        <dbReference type="Pfam" id="PF02698"/>
    </source>
</evidence>
<dbReference type="RefSeq" id="WP_166272702.1">
    <property type="nucleotide sequence ID" value="NZ_JAAFGS010000001.1"/>
</dbReference>
<accession>A0ABX0F8Y2</accession>
<keyword evidence="1" id="KW-0812">Transmembrane</keyword>
<protein>
    <submittedName>
        <fullName evidence="3">YdcF family protein</fullName>
    </submittedName>
</protein>
<evidence type="ECO:0000256" key="1">
    <source>
        <dbReference type="SAM" id="Phobius"/>
    </source>
</evidence>
<dbReference type="InterPro" id="IPR014729">
    <property type="entry name" value="Rossmann-like_a/b/a_fold"/>
</dbReference>
<dbReference type="PANTHER" id="PTHR30336:SF20">
    <property type="entry name" value="DUF218 DOMAIN-CONTAINING PROTEIN"/>
    <property type="match status" value="1"/>
</dbReference>
<dbReference type="InterPro" id="IPR051599">
    <property type="entry name" value="Cell_Envelope_Assoc"/>
</dbReference>
<dbReference type="Proteomes" id="UP000800303">
    <property type="component" value="Unassembled WGS sequence"/>
</dbReference>
<dbReference type="CDD" id="cd06259">
    <property type="entry name" value="YdcF-like"/>
    <property type="match status" value="1"/>
</dbReference>
<proteinExistence type="predicted"/>
<sequence length="227" mass="25519">MAIKERSDAFLGRGPVHIPGNGRQRGGRWKKRMLLALLAGVILFILWTAYIQVRIGQGASLTREHDADVAIVLGARLWDNRPSPALKERLDAAYAGYERGDYPMLIVSGGLDNPQMQLTEAEGMAEYLEERGVPKSHIVLENEATSTYENLLFSRRIMEEKGMRTAAIVTHEFHGARARDIAEFLGYEDPQFVLAPTKELNIWQTRGRETLAFTKWLLDKASLPNGK</sequence>
<keyword evidence="1" id="KW-0472">Membrane</keyword>
<reference evidence="3 4" key="1">
    <citation type="submission" date="2020-01" db="EMBL/GenBank/DDBJ databases">
        <title>Polyphasic characterisation and genomic insights into a novel alkali tolerant bacterium VR-M41.</title>
        <authorList>
            <person name="Vemuluri V.R."/>
        </authorList>
    </citation>
    <scope>NUCLEOTIDE SEQUENCE [LARGE SCALE GENOMIC DNA]</scope>
    <source>
        <strain evidence="3 4">VR-M41</strain>
    </source>
</reference>
<name>A0ABX0F8Y2_9BACL</name>
<keyword evidence="1" id="KW-1133">Transmembrane helix</keyword>
<evidence type="ECO:0000313" key="4">
    <source>
        <dbReference type="Proteomes" id="UP000800303"/>
    </source>
</evidence>
<dbReference type="Gene3D" id="3.40.50.620">
    <property type="entry name" value="HUPs"/>
    <property type="match status" value="1"/>
</dbReference>
<dbReference type="PANTHER" id="PTHR30336">
    <property type="entry name" value="INNER MEMBRANE PROTEIN, PROBABLE PERMEASE"/>
    <property type="match status" value="1"/>
</dbReference>
<feature type="transmembrane region" description="Helical" evidence="1">
    <location>
        <begin position="33"/>
        <end position="53"/>
    </location>
</feature>